<dbReference type="EMBL" id="LVKB01000042">
    <property type="protein sequence ID" value="ORD97085.1"/>
    <property type="molecule type" value="Genomic_DNA"/>
</dbReference>
<dbReference type="Proteomes" id="UP000192356">
    <property type="component" value="Unassembled WGS sequence"/>
</dbReference>
<keyword evidence="1" id="KW-0732">Signal</keyword>
<name>A0A1X0QBL2_9MICR</name>
<feature type="signal peptide" evidence="1">
    <location>
        <begin position="1"/>
        <end position="17"/>
    </location>
</feature>
<dbReference type="AlphaFoldDB" id="A0A1X0QBL2"/>
<comment type="caution">
    <text evidence="2">The sequence shown here is derived from an EMBL/GenBank/DDBJ whole genome shotgun (WGS) entry which is preliminary data.</text>
</comment>
<protein>
    <submittedName>
        <fullName evidence="2">Uncharacterized protein</fullName>
    </submittedName>
</protein>
<evidence type="ECO:0000313" key="2">
    <source>
        <dbReference type="EMBL" id="ORD97085.1"/>
    </source>
</evidence>
<gene>
    <name evidence="2" type="ORF">HERIO_1007</name>
</gene>
<evidence type="ECO:0000256" key="1">
    <source>
        <dbReference type="SAM" id="SignalP"/>
    </source>
</evidence>
<accession>A0A1X0QBL2</accession>
<dbReference type="VEuPathDB" id="MicrosporidiaDB:HERIO_1007"/>
<keyword evidence="3" id="KW-1185">Reference proteome</keyword>
<proteinExistence type="predicted"/>
<sequence>MISILMKLNIFLTYLSCTNENNLNFVIETDRGIWDERYFSYLIYRRECLKDLNFLIDSAINLIKDIKKEIDTVDLNVFQKNDLQIYELQQEKEKLDKTLRSAFDCIIKVNEKIRFINENFEFLDDSEKEKFNILKKEFINCQNRINSLNTYLIR</sequence>
<organism evidence="2 3">
    <name type="scientific">Hepatospora eriocheir</name>
    <dbReference type="NCBI Taxonomy" id="1081669"/>
    <lineage>
        <taxon>Eukaryota</taxon>
        <taxon>Fungi</taxon>
        <taxon>Fungi incertae sedis</taxon>
        <taxon>Microsporidia</taxon>
        <taxon>Hepatosporidae</taxon>
        <taxon>Hepatospora</taxon>
    </lineage>
</organism>
<evidence type="ECO:0000313" key="3">
    <source>
        <dbReference type="Proteomes" id="UP000192356"/>
    </source>
</evidence>
<reference evidence="2 3" key="1">
    <citation type="journal article" date="2017" name="Environ. Microbiol.">
        <title>Decay of the glycolytic pathway and adaptation to intranuclear parasitism within Enterocytozoonidae microsporidia.</title>
        <authorList>
            <person name="Wiredu Boakye D."/>
            <person name="Jaroenlak P."/>
            <person name="Prachumwat A."/>
            <person name="Williams T.A."/>
            <person name="Bateman K.S."/>
            <person name="Itsathitphaisarn O."/>
            <person name="Sritunyalucksana K."/>
            <person name="Paszkiewicz K.H."/>
            <person name="Moore K.A."/>
            <person name="Stentiford G.D."/>
            <person name="Williams B.A."/>
        </authorList>
    </citation>
    <scope>NUCLEOTIDE SEQUENCE [LARGE SCALE GENOMIC DNA]</scope>
    <source>
        <strain evidence="2 3">GB1</strain>
    </source>
</reference>
<feature type="chain" id="PRO_5012032461" evidence="1">
    <location>
        <begin position="18"/>
        <end position="154"/>
    </location>
</feature>